<proteinExistence type="predicted"/>
<dbReference type="PANTHER" id="PTHR30363:SF4">
    <property type="entry name" value="GLYCEROL-3-PHOSPHATE REGULON REPRESSOR"/>
    <property type="match status" value="1"/>
</dbReference>
<reference evidence="3 4" key="1">
    <citation type="submission" date="2022-03" db="EMBL/GenBank/DDBJ databases">
        <title>Sinomonas sp. isolated from a soil.</title>
        <authorList>
            <person name="Han J."/>
            <person name="Kim D.-U."/>
        </authorList>
    </citation>
    <scope>NUCLEOTIDE SEQUENCE [LARGE SCALE GENOMIC DNA]</scope>
    <source>
        <strain evidence="3 4">5-5</strain>
    </source>
</reference>
<evidence type="ECO:0000313" key="4">
    <source>
        <dbReference type="Proteomes" id="UP001202922"/>
    </source>
</evidence>
<evidence type="ECO:0000256" key="1">
    <source>
        <dbReference type="ARBA" id="ARBA00022491"/>
    </source>
</evidence>
<evidence type="ECO:0000313" key="3">
    <source>
        <dbReference type="EMBL" id="MCH6472095.1"/>
    </source>
</evidence>
<name>A0ABS9U679_9MICC</name>
<dbReference type="InterPro" id="IPR037171">
    <property type="entry name" value="NagB/RpiA_transferase-like"/>
</dbReference>
<feature type="domain" description="DeoR-like transcriptional repressor C-terminal sensor" evidence="2">
    <location>
        <begin position="1"/>
        <end position="143"/>
    </location>
</feature>
<dbReference type="PANTHER" id="PTHR30363">
    <property type="entry name" value="HTH-TYPE TRANSCRIPTIONAL REGULATOR SRLR-RELATED"/>
    <property type="match status" value="1"/>
</dbReference>
<dbReference type="InterPro" id="IPR014036">
    <property type="entry name" value="DeoR-like_C"/>
</dbReference>
<organism evidence="3 4">
    <name type="scientific">Sinomonas terrae</name>
    <dbReference type="NCBI Taxonomy" id="2908838"/>
    <lineage>
        <taxon>Bacteria</taxon>
        <taxon>Bacillati</taxon>
        <taxon>Actinomycetota</taxon>
        <taxon>Actinomycetes</taxon>
        <taxon>Micrococcales</taxon>
        <taxon>Micrococcaceae</taxon>
        <taxon>Sinomonas</taxon>
    </lineage>
</organism>
<keyword evidence="1" id="KW-0678">Repressor</keyword>
<dbReference type="Pfam" id="PF00455">
    <property type="entry name" value="DeoRC"/>
    <property type="match status" value="1"/>
</dbReference>
<dbReference type="SMART" id="SM01134">
    <property type="entry name" value="DeoRC"/>
    <property type="match status" value="1"/>
</dbReference>
<dbReference type="InterPro" id="IPR050313">
    <property type="entry name" value="Carb_Metab_HTH_regulators"/>
</dbReference>
<dbReference type="Proteomes" id="UP001202922">
    <property type="component" value="Unassembled WGS sequence"/>
</dbReference>
<comment type="caution">
    <text evidence="3">The sequence shown here is derived from an EMBL/GenBank/DDBJ whole genome shotgun (WGS) entry which is preliminary data.</text>
</comment>
<keyword evidence="4" id="KW-1185">Reference proteome</keyword>
<protein>
    <recommendedName>
        <fullName evidence="2">DeoR-like transcriptional repressor C-terminal sensor domain-containing protein</fullName>
    </recommendedName>
</protein>
<dbReference type="EMBL" id="JAKZBV010000001">
    <property type="protein sequence ID" value="MCH6472095.1"/>
    <property type="molecule type" value="Genomic_DNA"/>
</dbReference>
<accession>A0ABS9U679</accession>
<evidence type="ECO:0000259" key="2">
    <source>
        <dbReference type="Pfam" id="PF00455"/>
    </source>
</evidence>
<gene>
    <name evidence="3" type="ORF">L0M17_19370</name>
</gene>
<sequence>MVSERDTIIIDAGTTCYEIARQLPSDFKGTIITHSAPAIQQCLRLASARTICLGGELLHDSQAFIGEMAVAATARLRAQKAFIGAAAVRPDGLYVDRDLELAAKRSLIRSADQVIVVAAAGKMGRSALVHLMDFSPVDVLVTDAPPPAEIAAALEESGVELVVAQSST</sequence>
<dbReference type="SUPFAM" id="SSF100950">
    <property type="entry name" value="NagB/RpiA/CoA transferase-like"/>
    <property type="match status" value="1"/>
</dbReference>